<protein>
    <submittedName>
        <fullName evidence="1">Uncharacterized protein</fullName>
    </submittedName>
</protein>
<keyword evidence="2" id="KW-1185">Reference proteome</keyword>
<accession>A0A133PW23</accession>
<dbReference type="AlphaFoldDB" id="A0A133PW23"/>
<evidence type="ECO:0000313" key="1">
    <source>
        <dbReference type="EMBL" id="KXA33549.1"/>
    </source>
</evidence>
<name>A0A133PW23_9BACT</name>
<evidence type="ECO:0000313" key="2">
    <source>
        <dbReference type="Proteomes" id="UP000070533"/>
    </source>
</evidence>
<sequence length="52" mass="6098">MLILYNIPRLPKPSGQLIETIFVILHRFLCRMGSYKYRKDALSPIGETVYNK</sequence>
<proteinExistence type="predicted"/>
<gene>
    <name evidence="1" type="ORF">HMPREF3226_02422</name>
</gene>
<dbReference type="PATRIC" id="fig|28128.5.peg.2493"/>
<dbReference type="Proteomes" id="UP000070533">
    <property type="component" value="Unassembled WGS sequence"/>
</dbReference>
<organism evidence="1 2">
    <name type="scientific">Prevotella corporis</name>
    <dbReference type="NCBI Taxonomy" id="28128"/>
    <lineage>
        <taxon>Bacteria</taxon>
        <taxon>Pseudomonadati</taxon>
        <taxon>Bacteroidota</taxon>
        <taxon>Bacteroidia</taxon>
        <taxon>Bacteroidales</taxon>
        <taxon>Prevotellaceae</taxon>
        <taxon>Prevotella</taxon>
    </lineage>
</organism>
<dbReference type="STRING" id="28128.HMPREF3226_02422"/>
<reference evidence="2" key="1">
    <citation type="submission" date="2016-01" db="EMBL/GenBank/DDBJ databases">
        <authorList>
            <person name="Mitreva M."/>
            <person name="Pepin K.H."/>
            <person name="Mihindukulasuriya K.A."/>
            <person name="Fulton R."/>
            <person name="Fronick C."/>
            <person name="O'Laughlin M."/>
            <person name="Miner T."/>
            <person name="Herter B."/>
            <person name="Rosa B.A."/>
            <person name="Cordes M."/>
            <person name="Tomlinson C."/>
            <person name="Wollam A."/>
            <person name="Palsikar V.B."/>
            <person name="Mardis E.R."/>
            <person name="Wilson R.K."/>
        </authorList>
    </citation>
    <scope>NUCLEOTIDE SEQUENCE [LARGE SCALE GENOMIC DNA]</scope>
    <source>
        <strain evidence="2">MJR7716</strain>
    </source>
</reference>
<dbReference type="EMBL" id="LRQG01000221">
    <property type="protein sequence ID" value="KXA33549.1"/>
    <property type="molecule type" value="Genomic_DNA"/>
</dbReference>
<comment type="caution">
    <text evidence="1">The sequence shown here is derived from an EMBL/GenBank/DDBJ whole genome shotgun (WGS) entry which is preliminary data.</text>
</comment>